<sequence length="190" mass="20586">MVIISAWLFYDISVRVQPAIGRLARGVGTPELLGASLAALLPAVCVPAFDAREKAATLTARITHTFISATFLIAPLLVIHAWYQSVRFHVPSQTLPPAWDLAGNVLLAGSIGVVSTLIVGPRVGPLVTLLAYSGFVVAQQAWPESVLTKHFSTGKDWTTNWWLTAGICVCAIALDYLLCSVPWRRARHDE</sequence>
<evidence type="ECO:0000256" key="1">
    <source>
        <dbReference type="SAM" id="Phobius"/>
    </source>
</evidence>
<keyword evidence="1" id="KW-0472">Membrane</keyword>
<evidence type="ECO:0000313" key="2">
    <source>
        <dbReference type="EMBL" id="RAW15695.1"/>
    </source>
</evidence>
<dbReference type="EMBL" id="QMIG01000005">
    <property type="protein sequence ID" value="RAW15695.1"/>
    <property type="molecule type" value="Genomic_DNA"/>
</dbReference>
<dbReference type="Proteomes" id="UP000250462">
    <property type="component" value="Unassembled WGS sequence"/>
</dbReference>
<gene>
    <name evidence="2" type="ORF">DPM12_08605</name>
</gene>
<dbReference type="AlphaFoldDB" id="A0A329QTN4"/>
<accession>A0A329QTN4</accession>
<comment type="caution">
    <text evidence="2">The sequence shown here is derived from an EMBL/GenBank/DDBJ whole genome shotgun (WGS) entry which is preliminary data.</text>
</comment>
<feature type="transmembrane region" description="Helical" evidence="1">
    <location>
        <begin position="101"/>
        <end position="119"/>
    </location>
</feature>
<evidence type="ECO:0000313" key="3">
    <source>
        <dbReference type="Proteomes" id="UP000250462"/>
    </source>
</evidence>
<keyword evidence="1" id="KW-0812">Transmembrane</keyword>
<feature type="transmembrane region" description="Helical" evidence="1">
    <location>
        <begin position="162"/>
        <end position="183"/>
    </location>
</feature>
<feature type="transmembrane region" description="Helical" evidence="1">
    <location>
        <begin position="32"/>
        <end position="50"/>
    </location>
</feature>
<protein>
    <submittedName>
        <fullName evidence="2">Uncharacterized protein</fullName>
    </submittedName>
</protein>
<keyword evidence="3" id="KW-1185">Reference proteome</keyword>
<feature type="transmembrane region" description="Helical" evidence="1">
    <location>
        <begin position="62"/>
        <end position="81"/>
    </location>
</feature>
<reference evidence="2 3" key="1">
    <citation type="submission" date="2018-06" db="EMBL/GenBank/DDBJ databases">
        <title>Phytoactinopolyspora halophila sp. nov., a novel halophilic actinomycete isolated from a saline soil in China.</title>
        <authorList>
            <person name="Tang S.-K."/>
        </authorList>
    </citation>
    <scope>NUCLEOTIDE SEQUENCE [LARGE SCALE GENOMIC DNA]</scope>
    <source>
        <strain evidence="2 3">YIM 96934</strain>
    </source>
</reference>
<name>A0A329QTN4_9ACTN</name>
<proteinExistence type="predicted"/>
<feature type="transmembrane region" description="Helical" evidence="1">
    <location>
        <begin position="126"/>
        <end position="142"/>
    </location>
</feature>
<organism evidence="2 3">
    <name type="scientific">Phytoactinopolyspora halophila</name>
    <dbReference type="NCBI Taxonomy" id="1981511"/>
    <lineage>
        <taxon>Bacteria</taxon>
        <taxon>Bacillati</taxon>
        <taxon>Actinomycetota</taxon>
        <taxon>Actinomycetes</taxon>
        <taxon>Jiangellales</taxon>
        <taxon>Jiangellaceae</taxon>
        <taxon>Phytoactinopolyspora</taxon>
    </lineage>
</organism>
<keyword evidence="1" id="KW-1133">Transmembrane helix</keyword>